<dbReference type="SUPFAM" id="SSF46689">
    <property type="entry name" value="Homeodomain-like"/>
    <property type="match status" value="1"/>
</dbReference>
<evidence type="ECO:0000259" key="16">
    <source>
        <dbReference type="PROSITE" id="PS50071"/>
    </source>
</evidence>
<feature type="domain" description="PHD-type" evidence="15">
    <location>
        <begin position="238"/>
        <end position="295"/>
    </location>
</feature>
<evidence type="ECO:0000256" key="13">
    <source>
        <dbReference type="RuleBase" id="RU000682"/>
    </source>
</evidence>
<feature type="compositionally biased region" description="Low complexity" evidence="14">
    <location>
        <begin position="486"/>
        <end position="497"/>
    </location>
</feature>
<dbReference type="GO" id="GO:0045814">
    <property type="term" value="P:negative regulation of gene expression, epigenetic"/>
    <property type="evidence" value="ECO:0007669"/>
    <property type="project" value="TreeGrafter"/>
</dbReference>
<dbReference type="InterPro" id="IPR001965">
    <property type="entry name" value="Znf_PHD"/>
</dbReference>
<reference evidence="17 18" key="1">
    <citation type="submission" date="2018-07" db="EMBL/GenBank/DDBJ databases">
        <title>The complete nuclear genome of the prasinophyte Chloropicon primus (CCMP1205).</title>
        <authorList>
            <person name="Pombert J.-F."/>
            <person name="Otis C."/>
            <person name="Turmel M."/>
            <person name="Lemieux C."/>
        </authorList>
    </citation>
    <scope>NUCLEOTIDE SEQUENCE [LARGE SCALE GENOMIC DNA]</scope>
    <source>
        <strain evidence="17 18">CCMP1205</strain>
    </source>
</reference>
<gene>
    <name evidence="17" type="ORF">A3770_09p57160</name>
</gene>
<dbReference type="PROSITE" id="PS50016">
    <property type="entry name" value="ZF_PHD_2"/>
    <property type="match status" value="1"/>
</dbReference>
<dbReference type="Proteomes" id="UP000316726">
    <property type="component" value="Chromosome 9"/>
</dbReference>
<evidence type="ECO:0000256" key="5">
    <source>
        <dbReference type="ARBA" id="ARBA00022833"/>
    </source>
</evidence>
<keyword evidence="5" id="KW-0862">Zinc</keyword>
<feature type="compositionally biased region" description="Basic residues" evidence="14">
    <location>
        <begin position="498"/>
        <end position="510"/>
    </location>
</feature>
<dbReference type="Gene3D" id="3.30.40.10">
    <property type="entry name" value="Zinc/RING finger domain, C3HC4 (zinc finger)"/>
    <property type="match status" value="1"/>
</dbReference>
<sequence length="571" mass="63129">MRTMTEKMRGAVEWARRTQGNGRSVDVPIPSMGNGGQEEGGMDNQGEGRTSLANGARPAEPAGERTQHGSASTSGWASTSNKKVKLSRVAKRGERGLGCAKCRRAPNGCSACGYYTDETLLQLQLEKEGRKRTSVKRAAKDDPREEVNPFEKAKRRVMSQISRIKKETWLLETYEMEGWRGASKEKLKPKGELERARNAIEQAKTVIQDNMKFIEEGGGFMAIPREKYTASGQLDEKDIFCAKCLGVDAPDGNDIILCDGFCGRAYHQKCLDPPLKLEDLPPDDEGWLCPSCCAKADCVYYLNNLMGTAMPLEVPWHAIYSAKPEDSDSDAAPGRKARREGRSSGGGESGNGGPDFLQMDLPSEESEDEDFEPSSSDQTPGTFRDAMSFGGSSSDDDSRGHWSGASSSEEGEADGRRGIRNEWTPPLPSDEEYTDIDEEEEVVELVEGKRRRKRVDYKKLNEALFGETEAYEGELVSDNEWDPLRGSPTPQKPSKSGGSKKSKASKTGIKRTKFPEDAVKRFRTIFAETPTPAMELRKGLSKEYGLTPTQVNMWFASERFKVKKKALKESS</sequence>
<keyword evidence="8 11" id="KW-0371">Homeobox</keyword>
<keyword evidence="18" id="KW-1185">Reference proteome</keyword>
<dbReference type="OrthoDB" id="1903104at2759"/>
<dbReference type="GO" id="GO:0003677">
    <property type="term" value="F:DNA binding"/>
    <property type="evidence" value="ECO:0007669"/>
    <property type="project" value="UniProtKB-UniRule"/>
</dbReference>
<evidence type="ECO:0000256" key="8">
    <source>
        <dbReference type="ARBA" id="ARBA00023155"/>
    </source>
</evidence>
<feature type="compositionally biased region" description="Gly residues" evidence="14">
    <location>
        <begin position="343"/>
        <end position="353"/>
    </location>
</feature>
<evidence type="ECO:0000256" key="9">
    <source>
        <dbReference type="ARBA" id="ARBA00023163"/>
    </source>
</evidence>
<dbReference type="Gene3D" id="1.10.10.60">
    <property type="entry name" value="Homeodomain-like"/>
    <property type="match status" value="1"/>
</dbReference>
<dbReference type="InterPro" id="IPR001356">
    <property type="entry name" value="HD"/>
</dbReference>
<feature type="compositionally biased region" description="Basic and acidic residues" evidence="14">
    <location>
        <begin position="1"/>
        <end position="16"/>
    </location>
</feature>
<feature type="compositionally biased region" description="Acidic residues" evidence="14">
    <location>
        <begin position="362"/>
        <end position="372"/>
    </location>
</feature>
<dbReference type="InterPro" id="IPR009057">
    <property type="entry name" value="Homeodomain-like_sf"/>
</dbReference>
<comment type="similarity">
    <text evidence="2">Belongs to the PHD-associated homeobox family.</text>
</comment>
<evidence type="ECO:0008006" key="19">
    <source>
        <dbReference type="Google" id="ProtNLM"/>
    </source>
</evidence>
<dbReference type="PROSITE" id="PS50071">
    <property type="entry name" value="HOMEOBOX_2"/>
    <property type="match status" value="1"/>
</dbReference>
<evidence type="ECO:0000259" key="15">
    <source>
        <dbReference type="PROSITE" id="PS50016"/>
    </source>
</evidence>
<dbReference type="InterPro" id="IPR019786">
    <property type="entry name" value="Zinc_finger_PHD-type_CS"/>
</dbReference>
<feature type="domain" description="Homeobox" evidence="16">
    <location>
        <begin position="505"/>
        <end position="565"/>
    </location>
</feature>
<proteinExistence type="inferred from homology"/>
<dbReference type="EMBL" id="CP031042">
    <property type="protein sequence ID" value="QDZ23198.1"/>
    <property type="molecule type" value="Genomic_DNA"/>
</dbReference>
<evidence type="ECO:0000256" key="2">
    <source>
        <dbReference type="ARBA" id="ARBA00007427"/>
    </source>
</evidence>
<dbReference type="InterPro" id="IPR013083">
    <property type="entry name" value="Znf_RING/FYVE/PHD"/>
</dbReference>
<accession>A0A5B8MR53</accession>
<evidence type="ECO:0000256" key="11">
    <source>
        <dbReference type="PROSITE-ProRule" id="PRU00108"/>
    </source>
</evidence>
<organism evidence="17 18">
    <name type="scientific">Chloropicon primus</name>
    <dbReference type="NCBI Taxonomy" id="1764295"/>
    <lineage>
        <taxon>Eukaryota</taxon>
        <taxon>Viridiplantae</taxon>
        <taxon>Chlorophyta</taxon>
        <taxon>Chloropicophyceae</taxon>
        <taxon>Chloropicales</taxon>
        <taxon>Chloropicaceae</taxon>
        <taxon>Chloropicon</taxon>
    </lineage>
</organism>
<dbReference type="CDD" id="cd15504">
    <property type="entry name" value="PHD_PRHA_like"/>
    <property type="match status" value="1"/>
</dbReference>
<dbReference type="InterPro" id="IPR019787">
    <property type="entry name" value="Znf_PHD-finger"/>
</dbReference>
<feature type="region of interest" description="Disordered" evidence="14">
    <location>
        <begin position="1"/>
        <end position="89"/>
    </location>
</feature>
<dbReference type="SMART" id="SM00389">
    <property type="entry name" value="HOX"/>
    <property type="match status" value="1"/>
</dbReference>
<evidence type="ECO:0000256" key="4">
    <source>
        <dbReference type="ARBA" id="ARBA00022771"/>
    </source>
</evidence>
<keyword evidence="6" id="KW-0805">Transcription regulation</keyword>
<feature type="compositionally biased region" description="Acidic residues" evidence="14">
    <location>
        <begin position="429"/>
        <end position="444"/>
    </location>
</feature>
<keyword evidence="4 12" id="KW-0863">Zinc-finger</keyword>
<evidence type="ECO:0000313" key="17">
    <source>
        <dbReference type="EMBL" id="QDZ23198.1"/>
    </source>
</evidence>
<feature type="DNA-binding region" description="Homeobox" evidence="11">
    <location>
        <begin position="507"/>
        <end position="566"/>
    </location>
</feature>
<dbReference type="Pfam" id="PF00046">
    <property type="entry name" value="Homeodomain"/>
    <property type="match status" value="1"/>
</dbReference>
<dbReference type="PANTHER" id="PTHR12628:SF10">
    <property type="entry name" value="HOMEOBOX DOMAIN-CONTAINING PROTEIN"/>
    <property type="match status" value="1"/>
</dbReference>
<dbReference type="GO" id="GO:0008270">
    <property type="term" value="F:zinc ion binding"/>
    <property type="evidence" value="ECO:0007669"/>
    <property type="project" value="UniProtKB-KW"/>
</dbReference>
<evidence type="ECO:0000313" key="18">
    <source>
        <dbReference type="Proteomes" id="UP000316726"/>
    </source>
</evidence>
<evidence type="ECO:0000256" key="12">
    <source>
        <dbReference type="PROSITE-ProRule" id="PRU00146"/>
    </source>
</evidence>
<dbReference type="GO" id="GO:0003682">
    <property type="term" value="F:chromatin binding"/>
    <property type="evidence" value="ECO:0007669"/>
    <property type="project" value="TreeGrafter"/>
</dbReference>
<feature type="compositionally biased region" description="Low complexity" evidence="14">
    <location>
        <begin position="69"/>
        <end position="80"/>
    </location>
</feature>
<comment type="subcellular location">
    <subcellularLocation>
        <location evidence="1 11 13">Nucleus</location>
    </subcellularLocation>
</comment>
<dbReference type="SMART" id="SM00249">
    <property type="entry name" value="PHD"/>
    <property type="match status" value="1"/>
</dbReference>
<feature type="region of interest" description="Disordered" evidence="14">
    <location>
        <begin position="468"/>
        <end position="510"/>
    </location>
</feature>
<keyword evidence="3" id="KW-0479">Metal-binding</keyword>
<dbReference type="Pfam" id="PF00628">
    <property type="entry name" value="PHD"/>
    <property type="match status" value="1"/>
</dbReference>
<name>A0A5B8MR53_9CHLO</name>
<dbReference type="STRING" id="1764295.A0A5B8MR53"/>
<evidence type="ECO:0000256" key="7">
    <source>
        <dbReference type="ARBA" id="ARBA00023125"/>
    </source>
</evidence>
<dbReference type="InterPro" id="IPR045876">
    <property type="entry name" value="PRHA-like_PHD-finger"/>
</dbReference>
<evidence type="ECO:0000256" key="10">
    <source>
        <dbReference type="ARBA" id="ARBA00023242"/>
    </source>
</evidence>
<evidence type="ECO:0000256" key="6">
    <source>
        <dbReference type="ARBA" id="ARBA00023015"/>
    </source>
</evidence>
<dbReference type="InterPro" id="IPR011011">
    <property type="entry name" value="Znf_FYVE_PHD"/>
</dbReference>
<feature type="region of interest" description="Disordered" evidence="14">
    <location>
        <begin position="324"/>
        <end position="450"/>
    </location>
</feature>
<dbReference type="PANTHER" id="PTHR12628">
    <property type="entry name" value="POLYCOMB-LIKE TRANSCRIPTION FACTOR"/>
    <property type="match status" value="1"/>
</dbReference>
<keyword evidence="9" id="KW-0804">Transcription</keyword>
<protein>
    <recommendedName>
        <fullName evidence="19">Homeobox domain-containing protein</fullName>
    </recommendedName>
</protein>
<dbReference type="SUPFAM" id="SSF57903">
    <property type="entry name" value="FYVE/PHD zinc finger"/>
    <property type="match status" value="1"/>
</dbReference>
<keyword evidence="10 11" id="KW-0539">Nucleus</keyword>
<evidence type="ECO:0000256" key="3">
    <source>
        <dbReference type="ARBA" id="ARBA00022723"/>
    </source>
</evidence>
<dbReference type="GO" id="GO:0005634">
    <property type="term" value="C:nucleus"/>
    <property type="evidence" value="ECO:0007669"/>
    <property type="project" value="UniProtKB-SubCell"/>
</dbReference>
<evidence type="ECO:0000256" key="1">
    <source>
        <dbReference type="ARBA" id="ARBA00004123"/>
    </source>
</evidence>
<feature type="compositionally biased region" description="Acidic residues" evidence="14">
    <location>
        <begin position="469"/>
        <end position="481"/>
    </location>
</feature>
<dbReference type="AlphaFoldDB" id="A0A5B8MR53"/>
<dbReference type="PROSITE" id="PS01359">
    <property type="entry name" value="ZF_PHD_1"/>
    <property type="match status" value="1"/>
</dbReference>
<keyword evidence="7 11" id="KW-0238">DNA-binding</keyword>
<evidence type="ECO:0000256" key="14">
    <source>
        <dbReference type="SAM" id="MobiDB-lite"/>
    </source>
</evidence>
<dbReference type="CDD" id="cd00086">
    <property type="entry name" value="homeodomain"/>
    <property type="match status" value="1"/>
</dbReference>